<evidence type="ECO:0000313" key="2">
    <source>
        <dbReference type="EMBL" id="MST33300.1"/>
    </source>
</evidence>
<dbReference type="Proteomes" id="UP000437736">
    <property type="component" value="Unassembled WGS sequence"/>
</dbReference>
<keyword evidence="3" id="KW-1185">Reference proteome</keyword>
<reference evidence="2 3" key="1">
    <citation type="submission" date="2019-11" db="EMBL/GenBank/DDBJ databases">
        <title>Acidiferrimicrobium australis gen. nov., sp. nov., an acidophilic and obligately heterotrophic, member of the Actinobacteria that catalyses dissimilatory oxido- reduction of iron isolated from metal-rich acidic water in Chile.</title>
        <authorList>
            <person name="Gonzalez D."/>
            <person name="Huber K."/>
            <person name="Hedrich S."/>
            <person name="Rojas-Villalobos C."/>
            <person name="Quatrini R."/>
            <person name="Dinamarca M.A."/>
            <person name="Schwarz A."/>
            <person name="Canales C."/>
            <person name="Nancucheo I."/>
        </authorList>
    </citation>
    <scope>NUCLEOTIDE SEQUENCE [LARGE SCALE GENOMIC DNA]</scope>
    <source>
        <strain evidence="2 3">USS-CCA1</strain>
    </source>
</reference>
<proteinExistence type="predicted"/>
<evidence type="ECO:0000259" key="1">
    <source>
        <dbReference type="Pfam" id="PF00107"/>
    </source>
</evidence>
<sequence length="160" mass="16721">VAVVTGAAKAAACLAWGADVVVDLERGGLLEQLRAAVGPGGAEVVVDNVGGGAFDDLRRVVAFEGRLVVVGFTAGGIGTVPANHVLLRNYSVVGLHLARYRREDPDLLRRVHAELVGLWGRGVIEPAIHRVLPFEEAVAGLAMIARRQTIGRVVLVPPGA</sequence>
<gene>
    <name evidence="2" type="ORF">GHK86_11290</name>
</gene>
<protein>
    <submittedName>
        <fullName evidence="2">Zinc-binding dehydrogenase</fullName>
    </submittedName>
</protein>
<dbReference type="SUPFAM" id="SSF51735">
    <property type="entry name" value="NAD(P)-binding Rossmann-fold domains"/>
    <property type="match status" value="1"/>
</dbReference>
<dbReference type="InterPro" id="IPR013149">
    <property type="entry name" value="ADH-like_C"/>
</dbReference>
<evidence type="ECO:0000313" key="3">
    <source>
        <dbReference type="Proteomes" id="UP000437736"/>
    </source>
</evidence>
<accession>A0ABW9QTW3</accession>
<dbReference type="Gene3D" id="3.90.180.10">
    <property type="entry name" value="Medium-chain alcohol dehydrogenases, catalytic domain"/>
    <property type="match status" value="1"/>
</dbReference>
<name>A0ABW9QTW3_9ACTN</name>
<dbReference type="InterPro" id="IPR051397">
    <property type="entry name" value="Zn-ADH-like_protein"/>
</dbReference>
<dbReference type="InterPro" id="IPR036291">
    <property type="entry name" value="NAD(P)-bd_dom_sf"/>
</dbReference>
<comment type="caution">
    <text evidence="2">The sequence shown here is derived from an EMBL/GenBank/DDBJ whole genome shotgun (WGS) entry which is preliminary data.</text>
</comment>
<dbReference type="Gene3D" id="3.40.50.720">
    <property type="entry name" value="NAD(P)-binding Rossmann-like Domain"/>
    <property type="match status" value="1"/>
</dbReference>
<feature type="domain" description="Alcohol dehydrogenase-like C-terminal" evidence="1">
    <location>
        <begin position="1"/>
        <end position="109"/>
    </location>
</feature>
<organism evidence="2 3">
    <name type="scientific">Acidiferrimicrobium australe</name>
    <dbReference type="NCBI Taxonomy" id="2664430"/>
    <lineage>
        <taxon>Bacteria</taxon>
        <taxon>Bacillati</taxon>
        <taxon>Actinomycetota</taxon>
        <taxon>Acidimicrobiia</taxon>
        <taxon>Acidimicrobiales</taxon>
        <taxon>Acidimicrobiaceae</taxon>
        <taxon>Acidiferrimicrobium</taxon>
    </lineage>
</organism>
<dbReference type="EMBL" id="WJHE01000553">
    <property type="protein sequence ID" value="MST33300.1"/>
    <property type="molecule type" value="Genomic_DNA"/>
</dbReference>
<feature type="non-terminal residue" evidence="2">
    <location>
        <position position="1"/>
    </location>
</feature>
<dbReference type="PANTHER" id="PTHR43677:SF4">
    <property type="entry name" value="QUINONE OXIDOREDUCTASE-LIKE PROTEIN 2"/>
    <property type="match status" value="1"/>
</dbReference>
<dbReference type="Pfam" id="PF00107">
    <property type="entry name" value="ADH_zinc_N"/>
    <property type="match status" value="1"/>
</dbReference>
<dbReference type="PANTHER" id="PTHR43677">
    <property type="entry name" value="SHORT-CHAIN DEHYDROGENASE/REDUCTASE"/>
    <property type="match status" value="1"/>
</dbReference>